<feature type="domain" description="FimV N-terminal" evidence="3">
    <location>
        <begin position="28"/>
        <end position="135"/>
    </location>
</feature>
<feature type="region of interest" description="Disordered" evidence="2">
    <location>
        <begin position="398"/>
        <end position="419"/>
    </location>
</feature>
<dbReference type="NCBIfam" id="TIGR03505">
    <property type="entry name" value="FimV_core"/>
    <property type="match status" value="1"/>
</dbReference>
<dbReference type="RefSeq" id="WP_139016631.1">
    <property type="nucleotide sequence ID" value="NZ_LKAJ02000001.1"/>
</dbReference>
<dbReference type="AlphaFoldDB" id="A0A0Q9YWE0"/>
<evidence type="ECO:0000256" key="1">
    <source>
        <dbReference type="SAM" id="Coils"/>
    </source>
</evidence>
<evidence type="ECO:0000313" key="4">
    <source>
        <dbReference type="EMBL" id="KRG20435.1"/>
    </source>
</evidence>
<sequence>MRKVSNLATTILSSLVFTLVPMVSHAIGLGNVILHSHLNEPLEADIPIIDLKGVDPSDVIVTVADQQEYEAAGLQPIGWLTSIRFQVIKSEIAGRPVLKLKTKEVVKDPFVDLLIEVKWPNGKLLREYTLLLDPPKSVIPTTRAAQSRQNILPAVTVEEVQSRTRQLETIPGATYGPIAEESLWSIAKSLAMKTNSNIHQTLMAIAEKNPHAFRNGNINCMRSGVVLNLPDKAELEQYSKEQSQSYVTQGKISSHPPIKAPVAKAPQKPLKLVTPIQSLEPAVKLAGKAENQGEAERLNLIEEAIDTLKRSNEDITKKNQSLQDQNQSLEKLLSMKEEEIKKLVEMVKQPMQANENISQGQFAIAVSDIPQKPKEEGLEPAPFANMAPAKPFELKAKQTETPHKEEQPTTIKVDNPAMPPVSPKAISADELAKPKQAAAPKIEEQSEPKGLFGLLLLLGGLSALGIILWKRRYPITTYLQNASNQLSTKFIKQPKLAVSPSSKIVENYGLQFDLDKALEAIADQEKKFKKSEQHNKLSDVDNLAEKQIKKLYEDAQECITYERFVQAEKCLKEILQQKNNEWLAAYKLLEIYVKTEKYVEFEHLYEALPDNLQEAAPEIWSKIETLHQKVKNEKAVQFQSQSSESIEKMHIESIPTEQEYIDLGKNYTLSLEEQDASDTINLAGKDNVINIDTLPPEEPEMASKVEAESEAASSEDIINIETLPADESASTSDDVKLDIQRAQIALAKAYIDMGEYTEAKTILIQLSKEVSGEQAKQVALLLESIS</sequence>
<comment type="caution">
    <text evidence="4">The sequence shown here is derived from an EMBL/GenBank/DDBJ whole genome shotgun (WGS) entry which is preliminary data.</text>
</comment>
<feature type="coiled-coil region" evidence="1">
    <location>
        <begin position="298"/>
        <end position="346"/>
    </location>
</feature>
<dbReference type="InterPro" id="IPR020012">
    <property type="entry name" value="LysM_FimV"/>
</dbReference>
<proteinExistence type="predicted"/>
<keyword evidence="1" id="KW-0175">Coiled coil</keyword>
<dbReference type="Proteomes" id="UP000051497">
    <property type="component" value="Unassembled WGS sequence"/>
</dbReference>
<keyword evidence="6" id="KW-1185">Reference proteome</keyword>
<accession>A0A0Q9YWE0</accession>
<dbReference type="Pfam" id="PF25800">
    <property type="entry name" value="FimV_N"/>
    <property type="match status" value="1"/>
</dbReference>
<gene>
    <name evidence="5" type="ORF">HT99x_009905</name>
    <name evidence="4" type="ORF">HT99x_02538</name>
</gene>
<reference evidence="5" key="2">
    <citation type="journal article" date="2016" name="Genome Announc.">
        <title>Draft Genome Sequences of Two Novel Amoeba-Resistant Intranuclear Bacteria, 'Candidatus Berkiella cookevillensis' and 'Candidatus Berkiella aquae'.</title>
        <authorList>
            <person name="Mehari Y.T."/>
            <person name="Arivett B.A."/>
            <person name="Farone A.L."/>
            <person name="Gunderson J.H."/>
            <person name="Farone M.B."/>
        </authorList>
    </citation>
    <scope>NUCLEOTIDE SEQUENCE</scope>
    <source>
        <strain evidence="5">HT99</strain>
    </source>
</reference>
<evidence type="ECO:0000259" key="3">
    <source>
        <dbReference type="Pfam" id="PF25800"/>
    </source>
</evidence>
<evidence type="ECO:0000256" key="2">
    <source>
        <dbReference type="SAM" id="MobiDB-lite"/>
    </source>
</evidence>
<evidence type="ECO:0000313" key="6">
    <source>
        <dbReference type="Proteomes" id="UP000051497"/>
    </source>
</evidence>
<organism evidence="4">
    <name type="scientific">Candidatus Berkiella aquae</name>
    <dbReference type="NCBI Taxonomy" id="295108"/>
    <lineage>
        <taxon>Bacteria</taxon>
        <taxon>Pseudomonadati</taxon>
        <taxon>Pseudomonadota</taxon>
        <taxon>Gammaproteobacteria</taxon>
        <taxon>Candidatus Berkiellales</taxon>
        <taxon>Candidatus Berkiellaceae</taxon>
        <taxon>Candidatus Berkiella</taxon>
    </lineage>
</organism>
<reference evidence="5" key="3">
    <citation type="submission" date="2021-06" db="EMBL/GenBank/DDBJ databases">
        <title>Genomic Description and Analysis of Intracellular Bacteria, Candidatus Berkiella cookevillensis and Candidatus Berkiella aquae.</title>
        <authorList>
            <person name="Kidane D.T."/>
            <person name="Mehari Y.T."/>
            <person name="Rice F.C."/>
            <person name="Arivett B.A."/>
            <person name="Farone A.L."/>
            <person name="Berk S.G."/>
            <person name="Farone M.B."/>
        </authorList>
    </citation>
    <scope>NUCLEOTIDE SEQUENCE</scope>
    <source>
        <strain evidence="5">HT99</strain>
    </source>
</reference>
<dbReference type="Gene3D" id="1.20.58.2200">
    <property type="match status" value="1"/>
</dbReference>
<dbReference type="InterPro" id="IPR057840">
    <property type="entry name" value="FimV_N"/>
</dbReference>
<evidence type="ECO:0000313" key="5">
    <source>
        <dbReference type="EMBL" id="MCS5711743.1"/>
    </source>
</evidence>
<name>A0A0Q9YWE0_9GAMM</name>
<dbReference type="EMBL" id="LKAJ02000001">
    <property type="protein sequence ID" value="MCS5711743.1"/>
    <property type="molecule type" value="Genomic_DNA"/>
</dbReference>
<dbReference type="EMBL" id="LKAJ01000012">
    <property type="protein sequence ID" value="KRG20435.1"/>
    <property type="molecule type" value="Genomic_DNA"/>
</dbReference>
<reference evidence="4" key="1">
    <citation type="submission" date="2015-09" db="EMBL/GenBank/DDBJ databases">
        <title>Draft Genome Sequences of Two Novel Amoeba-resistant Intranuclear Bacteria, Candidatus Berkiella cookevillensis and Candidatus Berkiella aquae.</title>
        <authorList>
            <person name="Mehari Y.T."/>
            <person name="Arivett B.A."/>
            <person name="Farone A.L."/>
            <person name="Gunderson J.H."/>
            <person name="Farone M.B."/>
        </authorList>
    </citation>
    <scope>NUCLEOTIDE SEQUENCE [LARGE SCALE GENOMIC DNA]</scope>
    <source>
        <strain evidence="4">HT99</strain>
    </source>
</reference>
<dbReference type="InterPro" id="IPR038440">
    <property type="entry name" value="FimV_C_sf"/>
</dbReference>
<dbReference type="OrthoDB" id="5298707at2"/>
<dbReference type="STRING" id="295108.HT99x_02538"/>
<feature type="compositionally biased region" description="Basic and acidic residues" evidence="2">
    <location>
        <begin position="398"/>
        <end position="407"/>
    </location>
</feature>
<protein>
    <recommendedName>
        <fullName evidence="3">FimV N-terminal domain-containing protein</fullName>
    </recommendedName>
</protein>